<dbReference type="SMR" id="A0A4U1JDQ3"/>
<dbReference type="GO" id="GO:0016740">
    <property type="term" value="F:transferase activity"/>
    <property type="evidence" value="ECO:0007669"/>
    <property type="project" value="UniProtKB-KW"/>
</dbReference>
<dbReference type="AlphaFoldDB" id="A0A4U1JDQ3"/>
<dbReference type="PANTHER" id="PTHR45288:SF1">
    <property type="entry name" value="THIOREDOXIN FAMILY PROTEIN"/>
    <property type="match status" value="1"/>
</dbReference>
<organism evidence="2 3">
    <name type="scientific">Polyangium fumosum</name>
    <dbReference type="NCBI Taxonomy" id="889272"/>
    <lineage>
        <taxon>Bacteria</taxon>
        <taxon>Pseudomonadati</taxon>
        <taxon>Myxococcota</taxon>
        <taxon>Polyangia</taxon>
        <taxon>Polyangiales</taxon>
        <taxon>Polyangiaceae</taxon>
        <taxon>Polyangium</taxon>
    </lineage>
</organism>
<keyword evidence="3" id="KW-1185">Reference proteome</keyword>
<dbReference type="Pfam" id="PF13417">
    <property type="entry name" value="GST_N_3"/>
    <property type="match status" value="2"/>
</dbReference>
<dbReference type="SUPFAM" id="SSF52833">
    <property type="entry name" value="Thioredoxin-like"/>
    <property type="match status" value="2"/>
</dbReference>
<dbReference type="InterPro" id="IPR004045">
    <property type="entry name" value="Glutathione_S-Trfase_N"/>
</dbReference>
<dbReference type="InterPro" id="IPR040079">
    <property type="entry name" value="Glutathione_S-Trfase"/>
</dbReference>
<dbReference type="RefSeq" id="WP_136929989.1">
    <property type="nucleotide sequence ID" value="NZ_SSMQ01000015.1"/>
</dbReference>
<dbReference type="PROSITE" id="PS50404">
    <property type="entry name" value="GST_NTER"/>
    <property type="match status" value="2"/>
</dbReference>
<dbReference type="PROSITE" id="PS51354">
    <property type="entry name" value="GLUTAREDOXIN_2"/>
    <property type="match status" value="2"/>
</dbReference>
<dbReference type="OrthoDB" id="9795531at2"/>
<dbReference type="InterPro" id="IPR011767">
    <property type="entry name" value="GLR_AS"/>
</dbReference>
<dbReference type="SFLD" id="SFLDS00019">
    <property type="entry name" value="Glutathione_Transferase_(cytos"/>
    <property type="match status" value="1"/>
</dbReference>
<dbReference type="SFLD" id="SFLDG01181">
    <property type="entry name" value="SUF2"/>
    <property type="match status" value="1"/>
</dbReference>
<dbReference type="SFLD" id="SFLDG01202">
    <property type="entry name" value="SUF2.2"/>
    <property type="match status" value="1"/>
</dbReference>
<protein>
    <submittedName>
        <fullName evidence="2">Glutathione S-transferase</fullName>
    </submittedName>
</protein>
<feature type="domain" description="GST N-terminal" evidence="1">
    <location>
        <begin position="152"/>
        <end position="232"/>
    </location>
</feature>
<accession>A0A4U1JDQ3</accession>
<name>A0A4U1JDQ3_9BACT</name>
<dbReference type="PANTHER" id="PTHR45288">
    <property type="entry name" value="THIOREDOXIN FAMILY PROTEIN"/>
    <property type="match status" value="1"/>
</dbReference>
<keyword evidence="2" id="KW-0808">Transferase</keyword>
<feature type="domain" description="GST N-terminal" evidence="1">
    <location>
        <begin position="33"/>
        <end position="115"/>
    </location>
</feature>
<dbReference type="InterPro" id="IPR036249">
    <property type="entry name" value="Thioredoxin-like_sf"/>
</dbReference>
<proteinExistence type="predicted"/>
<dbReference type="PROSITE" id="PS00195">
    <property type="entry name" value="GLUTAREDOXIN_1"/>
    <property type="match status" value="1"/>
</dbReference>
<gene>
    <name evidence="2" type="ORF">E8A74_16575</name>
</gene>
<dbReference type="Gene3D" id="3.40.30.10">
    <property type="entry name" value="Glutaredoxin"/>
    <property type="match status" value="2"/>
</dbReference>
<evidence type="ECO:0000313" key="3">
    <source>
        <dbReference type="Proteomes" id="UP000309215"/>
    </source>
</evidence>
<dbReference type="CDD" id="cd03041">
    <property type="entry name" value="GST_N_2GST_N"/>
    <property type="match status" value="2"/>
</dbReference>
<dbReference type="Proteomes" id="UP000309215">
    <property type="component" value="Unassembled WGS sequence"/>
</dbReference>
<sequence length="232" mass="25914">MNRTLDVVTSLAATLARLGGGLRSGHLGERPDKLLELYEFEGCPYCRKVREALSILDLEAMIYPCPRGGSRFRPIVKERGGKHQFPFLVDPNTGVAMYESNDIIAYLFRVYGDGEVPISLRLGPITNATAMLASAWRPGFGGFARPSSAPEKPLELWSFEASPFCRITREVLSTLEIPYRLHNVAKGSPSRQAFLARSGKMQVPFLHDPNTGVDMFESADIVDYLRRTYEVR</sequence>
<reference evidence="2 3" key="1">
    <citation type="submission" date="2019-04" db="EMBL/GenBank/DDBJ databases">
        <authorList>
            <person name="Li Y."/>
            <person name="Wang J."/>
        </authorList>
    </citation>
    <scope>NUCLEOTIDE SEQUENCE [LARGE SCALE GENOMIC DNA]</scope>
    <source>
        <strain evidence="2 3">DSM 14668</strain>
    </source>
</reference>
<dbReference type="EMBL" id="SSMQ01000015">
    <property type="protein sequence ID" value="TKD07902.1"/>
    <property type="molecule type" value="Genomic_DNA"/>
</dbReference>
<comment type="caution">
    <text evidence="2">The sequence shown here is derived from an EMBL/GenBank/DDBJ whole genome shotgun (WGS) entry which is preliminary data.</text>
</comment>
<evidence type="ECO:0000259" key="1">
    <source>
        <dbReference type="PROSITE" id="PS50404"/>
    </source>
</evidence>
<evidence type="ECO:0000313" key="2">
    <source>
        <dbReference type="EMBL" id="TKD07902.1"/>
    </source>
</evidence>